<proteinExistence type="inferred from homology"/>
<dbReference type="STRING" id="105231.A0A1Y1ICW0"/>
<dbReference type="PROSITE" id="PS00092">
    <property type="entry name" value="N6_MTASE"/>
    <property type="match status" value="1"/>
</dbReference>
<evidence type="ECO:0000256" key="4">
    <source>
        <dbReference type="ARBA" id="ARBA00022679"/>
    </source>
</evidence>
<dbReference type="InterPro" id="IPR029063">
    <property type="entry name" value="SAM-dependent_MTases_sf"/>
</dbReference>
<dbReference type="GO" id="GO:0003676">
    <property type="term" value="F:nucleic acid binding"/>
    <property type="evidence" value="ECO:0007669"/>
    <property type="project" value="InterPro"/>
</dbReference>
<dbReference type="GO" id="GO:0005737">
    <property type="term" value="C:cytoplasm"/>
    <property type="evidence" value="ECO:0007669"/>
    <property type="project" value="UniProtKB-SubCell"/>
</dbReference>
<protein>
    <recommendedName>
        <fullName evidence="5">Protein-lysine N-methyltransferase KFL_004280020</fullName>
        <ecNumber evidence="5">2.1.1.-</ecNumber>
    </recommendedName>
</protein>
<keyword evidence="8" id="KW-1185">Reference proteome</keyword>
<keyword evidence="2 5" id="KW-0963">Cytoplasm</keyword>
<dbReference type="OrthoDB" id="206354at2759"/>
<dbReference type="GO" id="GO:0016279">
    <property type="term" value="F:protein-lysine N-methyltransferase activity"/>
    <property type="evidence" value="ECO:0007669"/>
    <property type="project" value="UniProtKB-UniRule"/>
</dbReference>
<sequence length="235" mass="26344">MVNQADGAATLSIPPDAEDDTPLDVTDSLSGSTLAALQEFLAEQKQAAENAEGDPFAEDWGLSQFWYTRETAHKVAEEVVEKSDGGRQPIACVACPSLFRELKASFPEANVHLFEFDNRFSSFGSQFTFYDYNKPVRLPAEQKGHFQVVVADPPYLSDECIQKTAQTVEYLSCSNASRLILTGAVQRDRVWKYLGMRPCVFRPEHQKKLGNEFLVYTNYEACQRLGGWDKSLIDP</sequence>
<dbReference type="PANTHER" id="PTHR13200:SF0">
    <property type="entry name" value="EEF1A LYSINE METHYLTRANSFERASE 1"/>
    <property type="match status" value="1"/>
</dbReference>
<dbReference type="PANTHER" id="PTHR13200">
    <property type="entry name" value="EEF1A LYSINE METHYLTRANSFERASE 1"/>
    <property type="match status" value="1"/>
</dbReference>
<dbReference type="EMBL" id="DF237377">
    <property type="protein sequence ID" value="GAQ88433.1"/>
    <property type="molecule type" value="Genomic_DNA"/>
</dbReference>
<comment type="subcellular location">
    <subcellularLocation>
        <location evidence="1 5">Cytoplasm</location>
    </subcellularLocation>
</comment>
<comment type="function">
    <text evidence="5">S-adenosyl-L-methionine-dependent protein-lysine N-methyltransferase that methylates elongation factor 1-alpha.</text>
</comment>
<accession>A0A1Y1ICW0</accession>
<evidence type="ECO:0000256" key="5">
    <source>
        <dbReference type="HAMAP-Rule" id="MF_03187"/>
    </source>
</evidence>
<evidence type="ECO:0000256" key="6">
    <source>
        <dbReference type="SAM" id="MobiDB-lite"/>
    </source>
</evidence>
<dbReference type="InterPro" id="IPR041370">
    <property type="entry name" value="Mlase_EEF1AKMT1/ZCCHC4"/>
</dbReference>
<name>A0A1Y1ICW0_KLENI</name>
<dbReference type="EC" id="2.1.1.-" evidence="5"/>
<evidence type="ECO:0000256" key="3">
    <source>
        <dbReference type="ARBA" id="ARBA00022603"/>
    </source>
</evidence>
<dbReference type="AlphaFoldDB" id="A0A1Y1ICW0"/>
<keyword evidence="3 5" id="KW-0489">Methyltransferase</keyword>
<dbReference type="GO" id="GO:0032259">
    <property type="term" value="P:methylation"/>
    <property type="evidence" value="ECO:0007669"/>
    <property type="project" value="UniProtKB-KW"/>
</dbReference>
<dbReference type="InterPro" id="IPR002052">
    <property type="entry name" value="DNA_methylase_N6_adenine_CS"/>
</dbReference>
<dbReference type="OMA" id="CNFRPEH"/>
<comment type="similarity">
    <text evidence="5">Belongs to the class I-like SAM-binding methyltransferase superfamily. EFM5 family.</text>
</comment>
<gene>
    <name evidence="7" type="ORF">KFL_004280020</name>
</gene>
<feature type="region of interest" description="Disordered" evidence="6">
    <location>
        <begin position="1"/>
        <end position="28"/>
    </location>
</feature>
<dbReference type="SUPFAM" id="SSF53335">
    <property type="entry name" value="S-adenosyl-L-methionine-dependent methyltransferases"/>
    <property type="match status" value="1"/>
</dbReference>
<dbReference type="InterPro" id="IPR019369">
    <property type="entry name" value="Efm5/EEF1AKMT1"/>
</dbReference>
<dbReference type="HAMAP" id="MF_03187">
    <property type="entry name" value="Methyltr_EFM5"/>
    <property type="match status" value="1"/>
</dbReference>
<evidence type="ECO:0000313" key="7">
    <source>
        <dbReference type="EMBL" id="GAQ88433.1"/>
    </source>
</evidence>
<dbReference type="Proteomes" id="UP000054558">
    <property type="component" value="Unassembled WGS sequence"/>
</dbReference>
<dbReference type="Pfam" id="PF10237">
    <property type="entry name" value="N6-adenineMlase"/>
    <property type="match status" value="1"/>
</dbReference>
<evidence type="ECO:0000256" key="1">
    <source>
        <dbReference type="ARBA" id="ARBA00004496"/>
    </source>
</evidence>
<keyword evidence="4 5" id="KW-0808">Transferase</keyword>
<evidence type="ECO:0000256" key="2">
    <source>
        <dbReference type="ARBA" id="ARBA00022490"/>
    </source>
</evidence>
<organism evidence="7 8">
    <name type="scientific">Klebsormidium nitens</name>
    <name type="common">Green alga</name>
    <name type="synonym">Ulothrix nitens</name>
    <dbReference type="NCBI Taxonomy" id="105231"/>
    <lineage>
        <taxon>Eukaryota</taxon>
        <taxon>Viridiplantae</taxon>
        <taxon>Streptophyta</taxon>
        <taxon>Klebsormidiophyceae</taxon>
        <taxon>Klebsormidiales</taxon>
        <taxon>Klebsormidiaceae</taxon>
        <taxon>Klebsormidium</taxon>
    </lineage>
</organism>
<reference evidence="7 8" key="1">
    <citation type="journal article" date="2014" name="Nat. Commun.">
        <title>Klebsormidium flaccidum genome reveals primary factors for plant terrestrial adaptation.</title>
        <authorList>
            <person name="Hori K."/>
            <person name="Maruyama F."/>
            <person name="Fujisawa T."/>
            <person name="Togashi T."/>
            <person name="Yamamoto N."/>
            <person name="Seo M."/>
            <person name="Sato S."/>
            <person name="Yamada T."/>
            <person name="Mori H."/>
            <person name="Tajima N."/>
            <person name="Moriyama T."/>
            <person name="Ikeuchi M."/>
            <person name="Watanabe M."/>
            <person name="Wada H."/>
            <person name="Kobayashi K."/>
            <person name="Saito M."/>
            <person name="Masuda T."/>
            <person name="Sasaki-Sekimoto Y."/>
            <person name="Mashiguchi K."/>
            <person name="Awai K."/>
            <person name="Shimojima M."/>
            <person name="Masuda S."/>
            <person name="Iwai M."/>
            <person name="Nobusawa T."/>
            <person name="Narise T."/>
            <person name="Kondo S."/>
            <person name="Saito H."/>
            <person name="Sato R."/>
            <person name="Murakawa M."/>
            <person name="Ihara Y."/>
            <person name="Oshima-Yamada Y."/>
            <person name="Ohtaka K."/>
            <person name="Satoh M."/>
            <person name="Sonobe K."/>
            <person name="Ishii M."/>
            <person name="Ohtani R."/>
            <person name="Kanamori-Sato M."/>
            <person name="Honoki R."/>
            <person name="Miyazaki D."/>
            <person name="Mochizuki H."/>
            <person name="Umetsu J."/>
            <person name="Higashi K."/>
            <person name="Shibata D."/>
            <person name="Kamiya Y."/>
            <person name="Sato N."/>
            <person name="Nakamura Y."/>
            <person name="Tabata S."/>
            <person name="Ida S."/>
            <person name="Kurokawa K."/>
            <person name="Ohta H."/>
        </authorList>
    </citation>
    <scope>NUCLEOTIDE SEQUENCE [LARGE SCALE GENOMIC DNA]</scope>
    <source>
        <strain evidence="7 8">NIES-2285</strain>
    </source>
</reference>
<evidence type="ECO:0000313" key="8">
    <source>
        <dbReference type="Proteomes" id="UP000054558"/>
    </source>
</evidence>